<dbReference type="Pfam" id="PF01471">
    <property type="entry name" value="PG_binding_1"/>
    <property type="match status" value="1"/>
</dbReference>
<sequence length="620" mass="65662">MPATRFRRGFPRAPADDTGPKPSPAYQRHQQTTRTEDIDEGHRHDTSTHFPDRQPSRLRAVRRGMRQPGFERPARGQHLLVGVGTFIERIGDASERAGVFAVHAGARHLRFPRPGTQRRPAAFRRSWVGSRPGQPGVQGRRHRLQVAAASTGSADEPPCTDLEVRQVHAGARHLRFPRPGANRRVEDPGDAGQRPRHQQPAIQDGRRRLQAVPAWRRRWRDQQRRRWIMRTRPTDPQAPLAPQPRHARRRSRLAIGGVVLAILAGAGALVEIAHPYGISLAHPLGVRQPANPAGTGNGAATTTATVARQSLSARTSLTGTLGYAGDYTVTDADHGTMTWLPSVGQVIGQGEVLYRVDGQPVVLLYGSTPAYRALAQGQKASDVTGTDVRQLNRDLVALGYASAKALNPSSNEFTGATTAAIKALQKHLGVAETGRFDLGQVVFLPTAARVTSLSATLGGQTGGPILKASSTTRQVTVNLGATRQSQIAVGEQVGIALPDGRTTTGRVSAVGTVATTPANDSTSGPTVEVDISPTDASATGTLDQAPVQVQITTDTVRDALAVPVTALVALAGGGYAVEVFAPDGTRHLVAVSLGLFDDDAGLVQVTGAGLAAGQRVVVPA</sequence>
<dbReference type="InterPro" id="IPR036366">
    <property type="entry name" value="PGBDSf"/>
</dbReference>
<dbReference type="InterPro" id="IPR002477">
    <property type="entry name" value="Peptidoglycan-bd-like"/>
</dbReference>
<dbReference type="SUPFAM" id="SSF47090">
    <property type="entry name" value="PGBD-like"/>
    <property type="match status" value="1"/>
</dbReference>
<proteinExistence type="predicted"/>
<dbReference type="Gene3D" id="2.40.420.20">
    <property type="match status" value="1"/>
</dbReference>
<dbReference type="Gene3D" id="1.10.101.10">
    <property type="entry name" value="PGBD-like superfamily/PGBD"/>
    <property type="match status" value="1"/>
</dbReference>
<feature type="compositionally biased region" description="Basic and acidic residues" evidence="1">
    <location>
        <begin position="34"/>
        <end position="53"/>
    </location>
</feature>
<feature type="compositionally biased region" description="Basic residues" evidence="1">
    <location>
        <begin position="1"/>
        <end position="10"/>
    </location>
</feature>
<feature type="region of interest" description="Disordered" evidence="1">
    <location>
        <begin position="1"/>
        <end position="53"/>
    </location>
</feature>
<dbReference type="InterPro" id="IPR036365">
    <property type="entry name" value="PGBD-like_sf"/>
</dbReference>
<dbReference type="Proteomes" id="UP000305546">
    <property type="component" value="Unassembled WGS sequence"/>
</dbReference>
<comment type="caution">
    <text evidence="4">The sequence shown here is derived from an EMBL/GenBank/DDBJ whole genome shotgun (WGS) entry which is preliminary data.</text>
</comment>
<accession>A0A5C4LSU7</accession>
<keyword evidence="2" id="KW-0472">Membrane</keyword>
<evidence type="ECO:0000313" key="5">
    <source>
        <dbReference type="Proteomes" id="UP000305546"/>
    </source>
</evidence>
<feature type="transmembrane region" description="Helical" evidence="2">
    <location>
        <begin position="253"/>
        <end position="273"/>
    </location>
</feature>
<keyword evidence="2" id="KW-1133">Transmembrane helix</keyword>
<dbReference type="AlphaFoldDB" id="A0A5C4LSU7"/>
<evidence type="ECO:0000259" key="3">
    <source>
        <dbReference type="Pfam" id="PF01471"/>
    </source>
</evidence>
<dbReference type="EMBL" id="VDFW01000037">
    <property type="protein sequence ID" value="TNC21084.1"/>
    <property type="molecule type" value="Genomic_DNA"/>
</dbReference>
<protein>
    <recommendedName>
        <fullName evidence="3">Peptidoglycan binding-like domain-containing protein</fullName>
    </recommendedName>
</protein>
<feature type="domain" description="Peptidoglycan binding-like" evidence="3">
    <location>
        <begin position="384"/>
        <end position="437"/>
    </location>
</feature>
<keyword evidence="2" id="KW-0812">Transmembrane</keyword>
<reference evidence="4 5" key="1">
    <citation type="submission" date="2019-06" db="EMBL/GenBank/DDBJ databases">
        <title>Amycolatopsis alkalitolerans sp. nov., isolated from Gastrodia elata Blume.</title>
        <authorList>
            <person name="Narsing Rao M.P."/>
            <person name="Li W.J."/>
        </authorList>
    </citation>
    <scope>NUCLEOTIDE SEQUENCE [LARGE SCALE GENOMIC DNA]</scope>
    <source>
        <strain evidence="4 5">SYSUP0005</strain>
    </source>
</reference>
<evidence type="ECO:0000256" key="2">
    <source>
        <dbReference type="SAM" id="Phobius"/>
    </source>
</evidence>
<keyword evidence="5" id="KW-1185">Reference proteome</keyword>
<evidence type="ECO:0000256" key="1">
    <source>
        <dbReference type="SAM" id="MobiDB-lite"/>
    </source>
</evidence>
<feature type="region of interest" description="Disordered" evidence="1">
    <location>
        <begin position="170"/>
        <end position="209"/>
    </location>
</feature>
<gene>
    <name evidence="4" type="ORF">FG385_29305</name>
</gene>
<name>A0A5C4LSU7_9PSEU</name>
<organism evidence="4 5">
    <name type="scientific">Amycolatopsis alkalitolerans</name>
    <dbReference type="NCBI Taxonomy" id="2547244"/>
    <lineage>
        <taxon>Bacteria</taxon>
        <taxon>Bacillati</taxon>
        <taxon>Actinomycetota</taxon>
        <taxon>Actinomycetes</taxon>
        <taxon>Pseudonocardiales</taxon>
        <taxon>Pseudonocardiaceae</taxon>
        <taxon>Amycolatopsis</taxon>
    </lineage>
</organism>
<evidence type="ECO:0000313" key="4">
    <source>
        <dbReference type="EMBL" id="TNC21084.1"/>
    </source>
</evidence>